<dbReference type="Proteomes" id="UP000834106">
    <property type="component" value="Chromosome 5"/>
</dbReference>
<reference evidence="2" key="1">
    <citation type="submission" date="2023-05" db="EMBL/GenBank/DDBJ databases">
        <authorList>
            <person name="Huff M."/>
        </authorList>
    </citation>
    <scope>NUCLEOTIDE SEQUENCE</scope>
</reference>
<keyword evidence="3" id="KW-1185">Reference proteome</keyword>
<dbReference type="EMBL" id="OU503040">
    <property type="protein sequence ID" value="CAI9760778.1"/>
    <property type="molecule type" value="Genomic_DNA"/>
</dbReference>
<name>A0AAD1Z0F2_9LAMI</name>
<evidence type="ECO:0000313" key="2">
    <source>
        <dbReference type="EMBL" id="CAI9760778.1"/>
    </source>
</evidence>
<evidence type="ECO:0000256" key="1">
    <source>
        <dbReference type="SAM" id="MobiDB-lite"/>
    </source>
</evidence>
<organism evidence="2 3">
    <name type="scientific">Fraxinus pennsylvanica</name>
    <dbReference type="NCBI Taxonomy" id="56036"/>
    <lineage>
        <taxon>Eukaryota</taxon>
        <taxon>Viridiplantae</taxon>
        <taxon>Streptophyta</taxon>
        <taxon>Embryophyta</taxon>
        <taxon>Tracheophyta</taxon>
        <taxon>Spermatophyta</taxon>
        <taxon>Magnoliopsida</taxon>
        <taxon>eudicotyledons</taxon>
        <taxon>Gunneridae</taxon>
        <taxon>Pentapetalae</taxon>
        <taxon>asterids</taxon>
        <taxon>lamiids</taxon>
        <taxon>Lamiales</taxon>
        <taxon>Oleaceae</taxon>
        <taxon>Oleeae</taxon>
        <taxon>Fraxinus</taxon>
    </lineage>
</organism>
<protein>
    <submittedName>
        <fullName evidence="2">Uncharacterized protein</fullName>
    </submittedName>
</protein>
<evidence type="ECO:0000313" key="3">
    <source>
        <dbReference type="Proteomes" id="UP000834106"/>
    </source>
</evidence>
<feature type="compositionally biased region" description="Polar residues" evidence="1">
    <location>
        <begin position="1"/>
        <end position="13"/>
    </location>
</feature>
<proteinExistence type="predicted"/>
<feature type="region of interest" description="Disordered" evidence="1">
    <location>
        <begin position="1"/>
        <end position="23"/>
    </location>
</feature>
<dbReference type="AlphaFoldDB" id="A0AAD1Z0F2"/>
<gene>
    <name evidence="2" type="ORF">FPE_LOCUS8208</name>
</gene>
<accession>A0AAD1Z0F2</accession>
<sequence>MEIKNEASNSDNSSDGEELDIQTRQKSYQDIYKQWNPSLASEGKKLRNGNDYTASSFDLSTFTGPSPVLKWTSEVKAADPNMLEPFSRWGRSFKPNTLQEKLLEARLEGLQPCARVSKGLSQVD</sequence>